<dbReference type="Pfam" id="PF02210">
    <property type="entry name" value="Laminin_G_2"/>
    <property type="match status" value="1"/>
</dbReference>
<organism evidence="2 3">
    <name type="scientific">Paramuricea clavata</name>
    <name type="common">Red gorgonian</name>
    <name type="synonym">Violescent sea-whip</name>
    <dbReference type="NCBI Taxonomy" id="317549"/>
    <lineage>
        <taxon>Eukaryota</taxon>
        <taxon>Metazoa</taxon>
        <taxon>Cnidaria</taxon>
        <taxon>Anthozoa</taxon>
        <taxon>Octocorallia</taxon>
        <taxon>Malacalcyonacea</taxon>
        <taxon>Plexauridae</taxon>
        <taxon>Paramuricea</taxon>
    </lineage>
</organism>
<dbReference type="Proteomes" id="UP001152795">
    <property type="component" value="Unassembled WGS sequence"/>
</dbReference>
<sequence>MNSSILVILHLFFSLTHGLSKDCVKINGKQYLKRPYNMSDFIKSPNDDINLQFKTRKPNGLLLYIKGGPTSYILVKLQNGKIVFEVDFGTGT</sequence>
<evidence type="ECO:0000313" key="2">
    <source>
        <dbReference type="EMBL" id="CAB4029099.1"/>
    </source>
</evidence>
<dbReference type="PROSITE" id="PS50025">
    <property type="entry name" value="LAM_G_DOMAIN"/>
    <property type="match status" value="1"/>
</dbReference>
<keyword evidence="3" id="KW-1185">Reference proteome</keyword>
<dbReference type="EMBL" id="CACRXK020015941">
    <property type="protein sequence ID" value="CAB4029099.1"/>
    <property type="molecule type" value="Genomic_DNA"/>
</dbReference>
<dbReference type="SUPFAM" id="SSF49899">
    <property type="entry name" value="Concanavalin A-like lectins/glucanases"/>
    <property type="match status" value="1"/>
</dbReference>
<dbReference type="InterPro" id="IPR013320">
    <property type="entry name" value="ConA-like_dom_sf"/>
</dbReference>
<comment type="caution">
    <text evidence="1">Lacks conserved residue(s) required for the propagation of feature annotation.</text>
</comment>
<evidence type="ECO:0000256" key="1">
    <source>
        <dbReference type="PROSITE-ProRule" id="PRU00122"/>
    </source>
</evidence>
<protein>
    <submittedName>
        <fullName evidence="2">Uncharacterized protein</fullName>
    </submittedName>
</protein>
<evidence type="ECO:0000313" key="3">
    <source>
        <dbReference type="Proteomes" id="UP001152795"/>
    </source>
</evidence>
<accession>A0A7D9LE41</accession>
<comment type="caution">
    <text evidence="2">The sequence shown here is derived from an EMBL/GenBank/DDBJ whole genome shotgun (WGS) entry which is preliminary data.</text>
</comment>
<dbReference type="CDD" id="cd00110">
    <property type="entry name" value="LamG"/>
    <property type="match status" value="1"/>
</dbReference>
<proteinExistence type="predicted"/>
<dbReference type="AlphaFoldDB" id="A0A7D9LE41"/>
<dbReference type="Gene3D" id="2.60.120.200">
    <property type="match status" value="1"/>
</dbReference>
<dbReference type="OrthoDB" id="6275838at2759"/>
<reference evidence="2" key="1">
    <citation type="submission" date="2020-04" db="EMBL/GenBank/DDBJ databases">
        <authorList>
            <person name="Alioto T."/>
            <person name="Alioto T."/>
            <person name="Gomez Garrido J."/>
        </authorList>
    </citation>
    <scope>NUCLEOTIDE SEQUENCE</scope>
    <source>
        <strain evidence="2">A484AB</strain>
    </source>
</reference>
<gene>
    <name evidence="2" type="ORF">PACLA_8A034765</name>
</gene>
<name>A0A7D9LE41_PARCT</name>
<dbReference type="InterPro" id="IPR001791">
    <property type="entry name" value="Laminin_G"/>
</dbReference>